<accession>A0A1I7C8N4</accession>
<evidence type="ECO:0000313" key="1">
    <source>
        <dbReference type="EMBL" id="SFT95762.1"/>
    </source>
</evidence>
<gene>
    <name evidence="1" type="ORF">SAMN04487904_115110</name>
</gene>
<dbReference type="RefSeq" id="WP_139235283.1">
    <property type="nucleotide sequence ID" value="NZ_FPAT01000015.1"/>
</dbReference>
<dbReference type="EMBL" id="FPAT01000015">
    <property type="protein sequence ID" value="SFT95762.1"/>
    <property type="molecule type" value="Genomic_DNA"/>
</dbReference>
<protein>
    <submittedName>
        <fullName evidence="1">Uncharacterized protein</fullName>
    </submittedName>
</protein>
<keyword evidence="2" id="KW-1185">Reference proteome</keyword>
<evidence type="ECO:0000313" key="2">
    <source>
        <dbReference type="Proteomes" id="UP000199165"/>
    </source>
</evidence>
<dbReference type="Proteomes" id="UP000199165">
    <property type="component" value="Unassembled WGS sequence"/>
</dbReference>
<dbReference type="AlphaFoldDB" id="A0A1I7C8N4"/>
<proteinExistence type="predicted"/>
<reference evidence="2" key="1">
    <citation type="submission" date="2016-10" db="EMBL/GenBank/DDBJ databases">
        <authorList>
            <person name="Varghese N."/>
            <person name="Submissions S."/>
        </authorList>
    </citation>
    <scope>NUCLEOTIDE SEQUENCE [LARGE SCALE GENOMIC DNA]</scope>
    <source>
        <strain evidence="2">DSM 45501</strain>
    </source>
</reference>
<sequence length="331" mass="36604">MDSKRPFRPGFICTTGSCFVAIDQVQPVAISLSPAGEVLDVTSWADQVSPAVTKKRTIASGKDCVFVCDWPPSLSASSGMRTPFATVVIAVAPSGQLSASVSECTEIPPQSRRDRYLKDPKDTYTIEDIHIIEEIQQNWVFRIHLIGKNWHSEVLYETERIDFPAPAHITSQAVLGNVAAMCVQRANKRPWTFRPKCDIQLATATEYGLTSTQISSIDIGHLCWPRERNGTAVRRELGQYLDFACGSLYAAISKGAYDPQIVVHGIGLDTVIELWFKLDVFPGIDFCRQDIPFDETGNIAGLRAYTIMLDEDIEFSILQGDFDTSGSVAYV</sequence>
<organism evidence="1 2">
    <name type="scientific">Actinopolyspora righensis</name>
    <dbReference type="NCBI Taxonomy" id="995060"/>
    <lineage>
        <taxon>Bacteria</taxon>
        <taxon>Bacillati</taxon>
        <taxon>Actinomycetota</taxon>
        <taxon>Actinomycetes</taxon>
        <taxon>Actinopolysporales</taxon>
        <taxon>Actinopolysporaceae</taxon>
        <taxon>Actinopolyspora</taxon>
        <taxon>Actinopolyspora alba group</taxon>
    </lineage>
</organism>
<name>A0A1I7C8N4_9ACTN</name>